<dbReference type="AlphaFoldDB" id="A0A9P6GU98"/>
<sequence length="85" mass="9254">MTPENRTMRDFDGCRIGPTRSSLAIESSAVGDHKSAGEWAALSLLTPQAVKTRDPPPPVTLWLSTYDPPLSAHRDRAIPTGFHLS</sequence>
<keyword evidence="2" id="KW-1185">Reference proteome</keyword>
<protein>
    <submittedName>
        <fullName evidence="1">Uncharacterized protein</fullName>
    </submittedName>
</protein>
<comment type="caution">
    <text evidence="1">The sequence shown here is derived from an EMBL/GenBank/DDBJ whole genome shotgun (WGS) entry which is preliminary data.</text>
</comment>
<dbReference type="Proteomes" id="UP000756921">
    <property type="component" value="Unassembled WGS sequence"/>
</dbReference>
<accession>A0A9P6GU98</accession>
<proteinExistence type="predicted"/>
<name>A0A9P6GU98_9PLEO</name>
<gene>
    <name evidence="1" type="ORF">PMIN01_02964</name>
</gene>
<dbReference type="EMBL" id="WJXW01000002">
    <property type="protein sequence ID" value="KAF9740329.1"/>
    <property type="molecule type" value="Genomic_DNA"/>
</dbReference>
<evidence type="ECO:0000313" key="1">
    <source>
        <dbReference type="EMBL" id="KAF9740329.1"/>
    </source>
</evidence>
<reference evidence="1" key="1">
    <citation type="journal article" date="2020" name="Mol. Plant Microbe Interact.">
        <title>Genome Sequence of the Biocontrol Agent Coniothyrium minitans strain Conio (IMI 134523).</title>
        <authorList>
            <person name="Patel D."/>
            <person name="Shittu T.A."/>
            <person name="Baroncelli R."/>
            <person name="Muthumeenakshi S."/>
            <person name="Osborne T.H."/>
            <person name="Janganan T.K."/>
            <person name="Sreenivasaprasad S."/>
        </authorList>
    </citation>
    <scope>NUCLEOTIDE SEQUENCE</scope>
    <source>
        <strain evidence="1">Conio</strain>
    </source>
</reference>
<organism evidence="1 2">
    <name type="scientific">Paraphaeosphaeria minitans</name>
    <dbReference type="NCBI Taxonomy" id="565426"/>
    <lineage>
        <taxon>Eukaryota</taxon>
        <taxon>Fungi</taxon>
        <taxon>Dikarya</taxon>
        <taxon>Ascomycota</taxon>
        <taxon>Pezizomycotina</taxon>
        <taxon>Dothideomycetes</taxon>
        <taxon>Pleosporomycetidae</taxon>
        <taxon>Pleosporales</taxon>
        <taxon>Massarineae</taxon>
        <taxon>Didymosphaeriaceae</taxon>
        <taxon>Paraphaeosphaeria</taxon>
    </lineage>
</organism>
<evidence type="ECO:0000313" key="2">
    <source>
        <dbReference type="Proteomes" id="UP000756921"/>
    </source>
</evidence>